<accession>A0ABD2PUU8</accession>
<dbReference type="Proteomes" id="UP001626550">
    <property type="component" value="Unassembled WGS sequence"/>
</dbReference>
<evidence type="ECO:0000313" key="1">
    <source>
        <dbReference type="EMBL" id="KAL3311237.1"/>
    </source>
</evidence>
<protein>
    <submittedName>
        <fullName evidence="1">Uncharacterized protein</fullName>
    </submittedName>
</protein>
<name>A0ABD2PUU8_9PLAT</name>
<evidence type="ECO:0000313" key="2">
    <source>
        <dbReference type="Proteomes" id="UP001626550"/>
    </source>
</evidence>
<gene>
    <name evidence="1" type="ORF">Ciccas_010185</name>
</gene>
<organism evidence="1 2">
    <name type="scientific">Cichlidogyrus casuarinus</name>
    <dbReference type="NCBI Taxonomy" id="1844966"/>
    <lineage>
        <taxon>Eukaryota</taxon>
        <taxon>Metazoa</taxon>
        <taxon>Spiralia</taxon>
        <taxon>Lophotrochozoa</taxon>
        <taxon>Platyhelminthes</taxon>
        <taxon>Monogenea</taxon>
        <taxon>Monopisthocotylea</taxon>
        <taxon>Dactylogyridea</taxon>
        <taxon>Ancyrocephalidae</taxon>
        <taxon>Cichlidogyrus</taxon>
    </lineage>
</organism>
<dbReference type="AlphaFoldDB" id="A0ABD2PUU8"/>
<dbReference type="EMBL" id="JBJKFK010002351">
    <property type="protein sequence ID" value="KAL3311237.1"/>
    <property type="molecule type" value="Genomic_DNA"/>
</dbReference>
<reference evidence="1 2" key="1">
    <citation type="submission" date="2024-11" db="EMBL/GenBank/DDBJ databases">
        <title>Adaptive evolution of stress response genes in parasites aligns with host niche diversity.</title>
        <authorList>
            <person name="Hahn C."/>
            <person name="Resl P."/>
        </authorList>
    </citation>
    <scope>NUCLEOTIDE SEQUENCE [LARGE SCALE GENOMIC DNA]</scope>
    <source>
        <strain evidence="1">EGGRZ-B1_66</strain>
        <tissue evidence="1">Body</tissue>
    </source>
</reference>
<comment type="caution">
    <text evidence="1">The sequence shown here is derived from an EMBL/GenBank/DDBJ whole genome shotgun (WGS) entry which is preliminary data.</text>
</comment>
<sequence>MRSSWKHSDDVNQCFDARLTQSRYHLHHHAVNHKPGKSIKKMATISHNLDKSNSTGLLRRSVSSGNFFRNKSKGSTSYLKDKTCFSKLGHDMTLATCSRYYGDCETCGRCVHGHKYFYCKNCPVVLHKTANCIQNLTRGCPSQQIRVFGWGECESLIITH</sequence>
<proteinExistence type="predicted"/>
<keyword evidence="2" id="KW-1185">Reference proteome</keyword>